<dbReference type="OrthoDB" id="1260127at2"/>
<protein>
    <recommendedName>
        <fullName evidence="3">Helix-turn-helix protein</fullName>
    </recommendedName>
</protein>
<gene>
    <name evidence="1" type="ORF">BCF58_0709</name>
</gene>
<accession>A0A495SMJ9</accession>
<proteinExistence type="predicted"/>
<dbReference type="EMBL" id="RBXB01000001">
    <property type="protein sequence ID" value="RKT01488.1"/>
    <property type="molecule type" value="Genomic_DNA"/>
</dbReference>
<dbReference type="GO" id="GO:0043565">
    <property type="term" value="F:sequence-specific DNA binding"/>
    <property type="evidence" value="ECO:0007669"/>
    <property type="project" value="InterPro"/>
</dbReference>
<dbReference type="Proteomes" id="UP000272428">
    <property type="component" value="Unassembled WGS sequence"/>
</dbReference>
<evidence type="ECO:0008006" key="3">
    <source>
        <dbReference type="Google" id="ProtNLM"/>
    </source>
</evidence>
<name>A0A495SMJ9_9FLAO</name>
<dbReference type="InterPro" id="IPR010921">
    <property type="entry name" value="Trp_repressor/repl_initiator"/>
</dbReference>
<organism evidence="1 2">
    <name type="scientific">Chryseobacterium defluvii</name>
    <dbReference type="NCBI Taxonomy" id="160396"/>
    <lineage>
        <taxon>Bacteria</taxon>
        <taxon>Pseudomonadati</taxon>
        <taxon>Bacteroidota</taxon>
        <taxon>Flavobacteriia</taxon>
        <taxon>Flavobacteriales</taxon>
        <taxon>Weeksellaceae</taxon>
        <taxon>Chryseobacterium group</taxon>
        <taxon>Chryseobacterium</taxon>
    </lineage>
</organism>
<dbReference type="SUPFAM" id="SSF48295">
    <property type="entry name" value="TrpR-like"/>
    <property type="match status" value="1"/>
</dbReference>
<keyword evidence="2" id="KW-1185">Reference proteome</keyword>
<evidence type="ECO:0000313" key="1">
    <source>
        <dbReference type="EMBL" id="RKT01488.1"/>
    </source>
</evidence>
<reference evidence="1 2" key="1">
    <citation type="submission" date="2018-10" db="EMBL/GenBank/DDBJ databases">
        <title>Genomic Encyclopedia of Archaeal and Bacterial Type Strains, Phase II (KMG-II): from individual species to whole genera.</title>
        <authorList>
            <person name="Goeker M."/>
        </authorList>
    </citation>
    <scope>NUCLEOTIDE SEQUENCE [LARGE SCALE GENOMIC DNA]</scope>
    <source>
        <strain evidence="1 2">DSM 14219</strain>
    </source>
</reference>
<comment type="caution">
    <text evidence="1">The sequence shown here is derived from an EMBL/GenBank/DDBJ whole genome shotgun (WGS) entry which is preliminary data.</text>
</comment>
<dbReference type="RefSeq" id="WP_121460394.1">
    <property type="nucleotide sequence ID" value="NZ_RBXB01000001.1"/>
</dbReference>
<dbReference type="AlphaFoldDB" id="A0A495SMJ9"/>
<sequence length="113" mass="13648">MDRQIPEVVSPDYHRIYDDIITRKYPEKRMQCMHILKKQHLSTLDIISINNLVFGENQESFVFNQKCRSYDKTTILKILDHQKEHQLNNIQLAKHFHLSRNTVAKWKKLFLIK</sequence>
<evidence type="ECO:0000313" key="2">
    <source>
        <dbReference type="Proteomes" id="UP000272428"/>
    </source>
</evidence>